<organism evidence="2 3">
    <name type="scientific">Caerostris extrusa</name>
    <name type="common">Bark spider</name>
    <name type="synonym">Caerostris bankana</name>
    <dbReference type="NCBI Taxonomy" id="172846"/>
    <lineage>
        <taxon>Eukaryota</taxon>
        <taxon>Metazoa</taxon>
        <taxon>Ecdysozoa</taxon>
        <taxon>Arthropoda</taxon>
        <taxon>Chelicerata</taxon>
        <taxon>Arachnida</taxon>
        <taxon>Araneae</taxon>
        <taxon>Araneomorphae</taxon>
        <taxon>Entelegynae</taxon>
        <taxon>Araneoidea</taxon>
        <taxon>Araneidae</taxon>
        <taxon>Caerostris</taxon>
    </lineage>
</organism>
<keyword evidence="3" id="KW-1185">Reference proteome</keyword>
<dbReference type="Proteomes" id="UP001054945">
    <property type="component" value="Unassembled WGS sequence"/>
</dbReference>
<sequence>MKSLIISCLLVTFAACISQSDAIEKNYLVSLRKAEFLSIIKCISISRDPIFALNMELAKRNCLPEFLQLIRNARKNT</sequence>
<gene>
    <name evidence="2" type="ORF">CEXT_102791</name>
</gene>
<evidence type="ECO:0000313" key="3">
    <source>
        <dbReference type="Proteomes" id="UP001054945"/>
    </source>
</evidence>
<evidence type="ECO:0000313" key="2">
    <source>
        <dbReference type="EMBL" id="GIY06701.1"/>
    </source>
</evidence>
<dbReference type="EMBL" id="BPLR01005990">
    <property type="protein sequence ID" value="GIY06701.1"/>
    <property type="molecule type" value="Genomic_DNA"/>
</dbReference>
<accession>A0AAV4QF44</accession>
<feature type="signal peptide" evidence="1">
    <location>
        <begin position="1"/>
        <end position="22"/>
    </location>
</feature>
<reference evidence="2 3" key="1">
    <citation type="submission" date="2021-06" db="EMBL/GenBank/DDBJ databases">
        <title>Caerostris extrusa draft genome.</title>
        <authorList>
            <person name="Kono N."/>
            <person name="Arakawa K."/>
        </authorList>
    </citation>
    <scope>NUCLEOTIDE SEQUENCE [LARGE SCALE GENOMIC DNA]</scope>
</reference>
<protein>
    <submittedName>
        <fullName evidence="2">Uncharacterized protein</fullName>
    </submittedName>
</protein>
<comment type="caution">
    <text evidence="2">The sequence shown here is derived from an EMBL/GenBank/DDBJ whole genome shotgun (WGS) entry which is preliminary data.</text>
</comment>
<feature type="chain" id="PRO_5043887357" evidence="1">
    <location>
        <begin position="23"/>
        <end position="77"/>
    </location>
</feature>
<name>A0AAV4QF44_CAEEX</name>
<dbReference type="PROSITE" id="PS51257">
    <property type="entry name" value="PROKAR_LIPOPROTEIN"/>
    <property type="match status" value="1"/>
</dbReference>
<proteinExistence type="predicted"/>
<keyword evidence="1" id="KW-0732">Signal</keyword>
<dbReference type="AlphaFoldDB" id="A0AAV4QF44"/>
<evidence type="ECO:0000256" key="1">
    <source>
        <dbReference type="SAM" id="SignalP"/>
    </source>
</evidence>